<gene>
    <name evidence="3" type="ORF">CKJ66_27505</name>
</gene>
<feature type="region of interest" description="Disordered" evidence="1">
    <location>
        <begin position="24"/>
        <end position="50"/>
    </location>
</feature>
<dbReference type="PROSITE" id="PS51257">
    <property type="entry name" value="PROKAR_LIPOPROTEIN"/>
    <property type="match status" value="1"/>
</dbReference>
<dbReference type="RefSeq" id="WP_095795304.1">
    <property type="nucleotide sequence ID" value="NZ_NSFD01000059.1"/>
</dbReference>
<organism evidence="3 4">
    <name type="scientific">Mycobacterium avium</name>
    <dbReference type="NCBI Taxonomy" id="1764"/>
    <lineage>
        <taxon>Bacteria</taxon>
        <taxon>Bacillati</taxon>
        <taxon>Actinomycetota</taxon>
        <taxon>Actinomycetes</taxon>
        <taxon>Mycobacteriales</taxon>
        <taxon>Mycobacteriaceae</taxon>
        <taxon>Mycobacterium</taxon>
        <taxon>Mycobacterium avium complex (MAC)</taxon>
    </lineage>
</organism>
<evidence type="ECO:0000256" key="1">
    <source>
        <dbReference type="SAM" id="MobiDB-lite"/>
    </source>
</evidence>
<reference evidence="3 4" key="1">
    <citation type="submission" date="2017-08" db="EMBL/GenBank/DDBJ databases">
        <title>Phylogenetic analysis of Mycobacterium avium complex whole genomes.</title>
        <authorList>
            <person name="Caverly L.J."/>
            <person name="Spilker T."/>
            <person name="Lipuma J."/>
        </authorList>
    </citation>
    <scope>NUCLEOTIDE SEQUENCE [LARGE SCALE GENOMIC DNA]</scope>
    <source>
        <strain evidence="3 4">FLAC0165</strain>
    </source>
</reference>
<dbReference type="Proteomes" id="UP000217768">
    <property type="component" value="Unassembled WGS sequence"/>
</dbReference>
<name>A0A2A2ZB17_MYCAV</name>
<protein>
    <recommendedName>
        <fullName evidence="5">DUF732 domain-containing protein</fullName>
    </recommendedName>
</protein>
<evidence type="ECO:0000256" key="2">
    <source>
        <dbReference type="SAM" id="SignalP"/>
    </source>
</evidence>
<feature type="chain" id="PRO_5012223643" description="DUF732 domain-containing protein" evidence="2">
    <location>
        <begin position="27"/>
        <end position="155"/>
    </location>
</feature>
<evidence type="ECO:0008006" key="5">
    <source>
        <dbReference type="Google" id="ProtNLM"/>
    </source>
</evidence>
<feature type="compositionally biased region" description="Low complexity" evidence="1">
    <location>
        <begin position="31"/>
        <end position="41"/>
    </location>
</feature>
<dbReference type="AlphaFoldDB" id="A0A2A2ZB17"/>
<keyword evidence="2" id="KW-0732">Signal</keyword>
<evidence type="ECO:0000313" key="3">
    <source>
        <dbReference type="EMBL" id="PBA23593.1"/>
    </source>
</evidence>
<proteinExistence type="predicted"/>
<comment type="caution">
    <text evidence="3">The sequence shown here is derived from an EMBL/GenBank/DDBJ whole genome shotgun (WGS) entry which is preliminary data.</text>
</comment>
<sequence length="155" mass="15566">MMKTARALVLAATAALAAGCANPDQATPADPASSAVATAKPAAPPQPPHVAQDRACGAFIAIDRLAHDAIAPAPDPGNPAPKPNGTNIMSYASALQTLDRQGLSAPLAAALNAHAYALANVGALINHNAKREDVASMATVSETTSRVIQALCDNT</sequence>
<evidence type="ECO:0000313" key="4">
    <source>
        <dbReference type="Proteomes" id="UP000217768"/>
    </source>
</evidence>
<accession>A0A2A2ZB17</accession>
<dbReference type="EMBL" id="NSFD01000059">
    <property type="protein sequence ID" value="PBA23593.1"/>
    <property type="molecule type" value="Genomic_DNA"/>
</dbReference>
<feature type="signal peptide" evidence="2">
    <location>
        <begin position="1"/>
        <end position="26"/>
    </location>
</feature>